<dbReference type="Gramene" id="KQK16976">
    <property type="protein sequence ID" value="KQK16976"/>
    <property type="gene ID" value="BRADI_1g31721v3"/>
</dbReference>
<dbReference type="SUPFAM" id="SSF81383">
    <property type="entry name" value="F-box domain"/>
    <property type="match status" value="1"/>
</dbReference>
<dbReference type="PANTHER" id="PTHR31264">
    <property type="entry name" value="OS07G0554500 PROTEIN-RELATED"/>
    <property type="match status" value="1"/>
</dbReference>
<dbReference type="PANTHER" id="PTHR31264:SF32">
    <property type="entry name" value="F-BOX DOMAIN-CONTAINING PROTEIN"/>
    <property type="match status" value="1"/>
</dbReference>
<dbReference type="Proteomes" id="UP000008810">
    <property type="component" value="Chromosome 1"/>
</dbReference>
<name>A0A0Q3H226_BRADI</name>
<reference evidence="2 3" key="1">
    <citation type="journal article" date="2010" name="Nature">
        <title>Genome sequencing and analysis of the model grass Brachypodium distachyon.</title>
        <authorList>
            <consortium name="International Brachypodium Initiative"/>
        </authorList>
    </citation>
    <scope>NUCLEOTIDE SEQUENCE [LARGE SCALE GENOMIC DNA]</scope>
    <source>
        <strain evidence="2 3">Bd21</strain>
    </source>
</reference>
<organism evidence="2">
    <name type="scientific">Brachypodium distachyon</name>
    <name type="common">Purple false brome</name>
    <name type="synonym">Trachynia distachya</name>
    <dbReference type="NCBI Taxonomy" id="15368"/>
    <lineage>
        <taxon>Eukaryota</taxon>
        <taxon>Viridiplantae</taxon>
        <taxon>Streptophyta</taxon>
        <taxon>Embryophyta</taxon>
        <taxon>Tracheophyta</taxon>
        <taxon>Spermatophyta</taxon>
        <taxon>Magnoliopsida</taxon>
        <taxon>Liliopsida</taxon>
        <taxon>Poales</taxon>
        <taxon>Poaceae</taxon>
        <taxon>BOP clade</taxon>
        <taxon>Pooideae</taxon>
        <taxon>Stipodae</taxon>
        <taxon>Brachypodieae</taxon>
        <taxon>Brachypodium</taxon>
    </lineage>
</organism>
<sequence length="415" mass="44444">MASPPQPTLSRAGDLAYAPPPPAADSEDLLRQIFLRLDNPADLARACAASPFFRRVITDASFLRRSRALHAPPLLGVVSPSAFIPAEPPHPSAPAARAFLDAGAAESILQHFFSGPSPSLLAPAPGPLQFLDSLDGRVLLAGHTRGGIECCYNLRILGGTAVVCDPLRGGRFLVLPAIPDDVTAAVGHDPDALDICEPFLAPPAEDVDDCSDPSPPPFRVMSLAECADKLVLFLFSSGAGTGGQWRAMSFDGWSATIYPFDKLLVLDARTHGRHLLAIVEAAAGEDEQSQRLAMLTLHCEHSEGRQVSYLQYAVLRDDDGDEGSGQWDTDVTFIYLPLGYKDYICIGVAGGYLLLKGTPEGRDVSVQGSWWLEIACFSLDLRTLQLEWFCGSNSCTLAGARLFAGFPPYLSPPTV</sequence>
<dbReference type="EMBL" id="CM000880">
    <property type="protein sequence ID" value="KQK16976.1"/>
    <property type="molecule type" value="Genomic_DNA"/>
</dbReference>
<gene>
    <name evidence="2" type="ORF">BRADI_1g31721v3</name>
</gene>
<evidence type="ECO:0000256" key="1">
    <source>
        <dbReference type="SAM" id="MobiDB-lite"/>
    </source>
</evidence>
<accession>A0A0Q3H226</accession>
<feature type="region of interest" description="Disordered" evidence="1">
    <location>
        <begin position="1"/>
        <end position="21"/>
    </location>
</feature>
<evidence type="ECO:0000313" key="4">
    <source>
        <dbReference type="Proteomes" id="UP000008810"/>
    </source>
</evidence>
<evidence type="ECO:0008006" key="5">
    <source>
        <dbReference type="Google" id="ProtNLM"/>
    </source>
</evidence>
<evidence type="ECO:0000313" key="2">
    <source>
        <dbReference type="EMBL" id="KQK16976.1"/>
    </source>
</evidence>
<dbReference type="EnsemblPlants" id="KQK16976">
    <property type="protein sequence ID" value="KQK16976"/>
    <property type="gene ID" value="BRADI_1g31721v3"/>
</dbReference>
<dbReference type="AlphaFoldDB" id="A0A0Q3H226"/>
<evidence type="ECO:0000313" key="3">
    <source>
        <dbReference type="EnsemblPlants" id="KQK16976"/>
    </source>
</evidence>
<keyword evidence="4" id="KW-1185">Reference proteome</keyword>
<protein>
    <recommendedName>
        <fullName evidence="5">F-box domain-containing protein</fullName>
    </recommendedName>
</protein>
<dbReference type="InParanoid" id="A0A0Q3H226"/>
<reference evidence="3" key="3">
    <citation type="submission" date="2018-08" db="UniProtKB">
        <authorList>
            <consortium name="EnsemblPlants"/>
        </authorList>
    </citation>
    <scope>IDENTIFICATION</scope>
    <source>
        <strain evidence="3">cv. Bd21</strain>
    </source>
</reference>
<dbReference type="InterPro" id="IPR036047">
    <property type="entry name" value="F-box-like_dom_sf"/>
</dbReference>
<reference evidence="2" key="2">
    <citation type="submission" date="2017-06" db="EMBL/GenBank/DDBJ databases">
        <title>WGS assembly of Brachypodium distachyon.</title>
        <authorList>
            <consortium name="The International Brachypodium Initiative"/>
            <person name="Lucas S."/>
            <person name="Harmon-Smith M."/>
            <person name="Lail K."/>
            <person name="Tice H."/>
            <person name="Grimwood J."/>
            <person name="Bruce D."/>
            <person name="Barry K."/>
            <person name="Shu S."/>
            <person name="Lindquist E."/>
            <person name="Wang M."/>
            <person name="Pitluck S."/>
            <person name="Vogel J.P."/>
            <person name="Garvin D.F."/>
            <person name="Mockler T.C."/>
            <person name="Schmutz J."/>
            <person name="Rokhsar D."/>
            <person name="Bevan M.W."/>
        </authorList>
    </citation>
    <scope>NUCLEOTIDE SEQUENCE</scope>
    <source>
        <strain evidence="2">Bd21</strain>
    </source>
</reference>
<proteinExistence type="predicted"/>